<keyword evidence="6" id="KW-0812">Transmembrane</keyword>
<feature type="domain" description="Soluble ligand binding" evidence="17">
    <location>
        <begin position="307"/>
        <end position="356"/>
    </location>
</feature>
<evidence type="ECO:0000256" key="13">
    <source>
        <dbReference type="ARBA" id="ARBA00023237"/>
    </source>
</evidence>
<dbReference type="PANTHER" id="PTHR33619:SF3">
    <property type="entry name" value="POLYSACCHARIDE EXPORT PROTEIN GFCE-RELATED"/>
    <property type="match status" value="1"/>
</dbReference>
<keyword evidence="11" id="KW-0472">Membrane</keyword>
<dbReference type="InterPro" id="IPR054765">
    <property type="entry name" value="SLBB_dom"/>
</dbReference>
<keyword evidence="5" id="KW-0762">Sugar transport</keyword>
<feature type="domain" description="SLBB" evidence="18">
    <location>
        <begin position="473"/>
        <end position="553"/>
    </location>
</feature>
<feature type="region of interest" description="Disordered" evidence="15">
    <location>
        <begin position="83"/>
        <end position="140"/>
    </location>
</feature>
<dbReference type="InterPro" id="IPR049712">
    <property type="entry name" value="Poly_export"/>
</dbReference>
<dbReference type="RefSeq" id="WP_276343459.1">
    <property type="nucleotide sequence ID" value="NZ_JARJOW010000001.1"/>
</dbReference>
<evidence type="ECO:0000259" key="18">
    <source>
        <dbReference type="Pfam" id="PF22461"/>
    </source>
</evidence>
<keyword evidence="8" id="KW-0625">Polysaccharide transport</keyword>
<evidence type="ECO:0000259" key="17">
    <source>
        <dbReference type="Pfam" id="PF10531"/>
    </source>
</evidence>
<evidence type="ECO:0000256" key="6">
    <source>
        <dbReference type="ARBA" id="ARBA00022692"/>
    </source>
</evidence>
<comment type="similarity">
    <text evidence="2">Belongs to the BexD/CtrA/VexA family.</text>
</comment>
<feature type="domain" description="Soluble ligand binding" evidence="17">
    <location>
        <begin position="565"/>
        <end position="609"/>
    </location>
</feature>
<keyword evidence="13" id="KW-0998">Cell outer membrane</keyword>
<keyword evidence="9" id="KW-0406">Ion transport</keyword>
<dbReference type="InterPro" id="IPR003715">
    <property type="entry name" value="Poly_export_N"/>
</dbReference>
<accession>A0ABT6BL32</accession>
<evidence type="ECO:0000256" key="7">
    <source>
        <dbReference type="ARBA" id="ARBA00022729"/>
    </source>
</evidence>
<evidence type="ECO:0000313" key="20">
    <source>
        <dbReference type="Proteomes" id="UP001321344"/>
    </source>
</evidence>
<sequence>MRLFYKAHSSSLYTLIFLLFAFVSIGQITQQGKKNIEDLTDDQIALFFQKAQASGMTELQIEQAAIAQGYTAVDIAKMRDRLNGLQTGNNTNNSGNNNNQTSTSNTNPGMKETMSKRKTSGKLSAKKRDSNSYEDNENSLDLNLNGEYFPRVKKSLDEQIFTPEERMFLAQPLNVYNDSLVKVYKELQLRKSKALNKEIFGADLFDIEDLNFEPDLRIATPKNYILGPDDELNIDIFGDVLDNFKVKISPEGTVKILNLSPIYVNGLSIDIASERIIGRLRQLYQGLNRPGSGSSAQVTLGNVRSIKVTLTGEVKYPGSYTVSSLATVFNALYLSGGPSANGSYRNIRLIRGNKVIRTLDLYDFLLKADQKDNIHLQDQDIIRISDYETRVELIGEVKRPMIFETVKGETLKDVLRFAGGFTDKAYTYSIPVTRNTSRELKLLNVTQDEVSSFLPQNGDKYVIGAIIERFENRIEIEGAVFRPGMYALEPGSNTVKELIKRAEGAREDAFLSRATITRRQENFEPQIISIDLGRILRGEIADFPLQREDIIKVFTVTSLKEKRTVSIFGEVNLEGDFEYKEGMKVGDLILLAKGFKEGASYSKLELARRIITHGQGSISDEKIDIKTFSIDGNLQVSNEGSQYVLTPFDILSVRRSPDYEEQRSVTIEGMVNYPGVYALKNNKQKLSDIIEMSGGLKDGAYLEGAQLYRRSIIVGVNLKEILSNPNSKDNMLLMSNDSLFIPRALQTVKLSGALQNPISVSFREGYSLTDYIAEAGGFAPNAIKSQIFVKSPNGLSTQTKKFLFFKNYPRVLPGSEIVVNGIPPGTKKGLSTAEIIGLSTSLASFSITLITLINQLSK</sequence>
<evidence type="ECO:0000256" key="8">
    <source>
        <dbReference type="ARBA" id="ARBA00023047"/>
    </source>
</evidence>
<evidence type="ECO:0000256" key="1">
    <source>
        <dbReference type="ARBA" id="ARBA00004571"/>
    </source>
</evidence>
<evidence type="ECO:0000256" key="4">
    <source>
        <dbReference type="ARBA" id="ARBA00022452"/>
    </source>
</evidence>
<dbReference type="EMBL" id="JARJOW010000001">
    <property type="protein sequence ID" value="MDF5689503.1"/>
    <property type="molecule type" value="Genomic_DNA"/>
</dbReference>
<dbReference type="Gene3D" id="3.10.560.10">
    <property type="entry name" value="Outer membrane lipoprotein wza domain like"/>
    <property type="match status" value="6"/>
</dbReference>
<comment type="subcellular location">
    <subcellularLocation>
        <location evidence="1">Cell outer membrane</location>
        <topology evidence="1">Multi-pass membrane protein</topology>
    </subcellularLocation>
</comment>
<evidence type="ECO:0000256" key="3">
    <source>
        <dbReference type="ARBA" id="ARBA00022448"/>
    </source>
</evidence>
<dbReference type="Pfam" id="PF02563">
    <property type="entry name" value="Poly_export"/>
    <property type="match status" value="1"/>
</dbReference>
<evidence type="ECO:0000256" key="10">
    <source>
        <dbReference type="ARBA" id="ARBA00023114"/>
    </source>
</evidence>
<feature type="domain" description="Soluble ligand binding" evidence="17">
    <location>
        <begin position="665"/>
        <end position="710"/>
    </location>
</feature>
<keyword evidence="4" id="KW-1134">Transmembrane beta strand</keyword>
<evidence type="ECO:0000256" key="12">
    <source>
        <dbReference type="ARBA" id="ARBA00023139"/>
    </source>
</evidence>
<evidence type="ECO:0000256" key="14">
    <source>
        <dbReference type="ARBA" id="ARBA00023288"/>
    </source>
</evidence>
<organism evidence="19 20">
    <name type="scientific">Aquirufa aurantiipilula</name>
    <dbReference type="NCBI Taxonomy" id="2696561"/>
    <lineage>
        <taxon>Bacteria</taxon>
        <taxon>Pseudomonadati</taxon>
        <taxon>Bacteroidota</taxon>
        <taxon>Cytophagia</taxon>
        <taxon>Cytophagales</taxon>
        <taxon>Flectobacillaceae</taxon>
        <taxon>Aquirufa</taxon>
    </lineage>
</organism>
<evidence type="ECO:0000313" key="19">
    <source>
        <dbReference type="EMBL" id="MDF5689503.1"/>
    </source>
</evidence>
<name>A0ABT6BL32_9BACT</name>
<dbReference type="InterPro" id="IPR019554">
    <property type="entry name" value="Soluble_ligand-bd"/>
</dbReference>
<reference evidence="19 20" key="1">
    <citation type="submission" date="2023-03" db="EMBL/GenBank/DDBJ databases">
        <title>Genome sequencing of Aquirufa.</title>
        <authorList>
            <person name="Pitt A."/>
            <person name="Hahn M.W."/>
        </authorList>
    </citation>
    <scope>NUCLEOTIDE SEQUENCE [LARGE SCALE GENOMIC DNA]</scope>
    <source>
        <strain evidence="19 20">WAEICH-18A</strain>
    </source>
</reference>
<dbReference type="Pfam" id="PF10531">
    <property type="entry name" value="SLBB"/>
    <property type="match status" value="5"/>
</dbReference>
<dbReference type="Proteomes" id="UP001321344">
    <property type="component" value="Unassembled WGS sequence"/>
</dbReference>
<keyword evidence="12" id="KW-0564">Palmitate</keyword>
<keyword evidence="20" id="KW-1185">Reference proteome</keyword>
<protein>
    <submittedName>
        <fullName evidence="19">SLBB domain-containing protein</fullName>
    </submittedName>
</protein>
<feature type="domain" description="Soluble ligand binding" evidence="17">
    <location>
        <begin position="391"/>
        <end position="434"/>
    </location>
</feature>
<feature type="domain" description="Soluble ligand binding" evidence="17">
    <location>
        <begin position="748"/>
        <end position="789"/>
    </location>
</feature>
<proteinExistence type="inferred from homology"/>
<keyword evidence="3" id="KW-0813">Transport</keyword>
<evidence type="ECO:0000256" key="2">
    <source>
        <dbReference type="ARBA" id="ARBA00009450"/>
    </source>
</evidence>
<keyword evidence="7" id="KW-0732">Signal</keyword>
<evidence type="ECO:0000256" key="11">
    <source>
        <dbReference type="ARBA" id="ARBA00023136"/>
    </source>
</evidence>
<comment type="caution">
    <text evidence="19">The sequence shown here is derived from an EMBL/GenBank/DDBJ whole genome shotgun (WGS) entry which is preliminary data.</text>
</comment>
<keyword evidence="10" id="KW-0626">Porin</keyword>
<dbReference type="Pfam" id="PF22461">
    <property type="entry name" value="SLBB_2"/>
    <property type="match status" value="1"/>
</dbReference>
<evidence type="ECO:0000256" key="5">
    <source>
        <dbReference type="ARBA" id="ARBA00022597"/>
    </source>
</evidence>
<evidence type="ECO:0000256" key="15">
    <source>
        <dbReference type="SAM" id="MobiDB-lite"/>
    </source>
</evidence>
<gene>
    <name evidence="19" type="ORF">PQG43_01365</name>
</gene>
<evidence type="ECO:0000256" key="9">
    <source>
        <dbReference type="ARBA" id="ARBA00023065"/>
    </source>
</evidence>
<evidence type="ECO:0000259" key="16">
    <source>
        <dbReference type="Pfam" id="PF02563"/>
    </source>
</evidence>
<feature type="domain" description="Polysaccharide export protein N-terminal" evidence="16">
    <location>
        <begin position="220"/>
        <end position="284"/>
    </location>
</feature>
<keyword evidence="14" id="KW-0449">Lipoprotein</keyword>
<dbReference type="PANTHER" id="PTHR33619">
    <property type="entry name" value="POLYSACCHARIDE EXPORT PROTEIN GFCE-RELATED"/>
    <property type="match status" value="1"/>
</dbReference>
<feature type="compositionally biased region" description="Low complexity" evidence="15">
    <location>
        <begin position="83"/>
        <end position="107"/>
    </location>
</feature>